<feature type="transmembrane region" description="Helical" evidence="6">
    <location>
        <begin position="128"/>
        <end position="146"/>
    </location>
</feature>
<reference evidence="8 9" key="1">
    <citation type="submission" date="2019-07" db="EMBL/GenBank/DDBJ databases">
        <title>Whole genome shotgun sequence of Meiothermus hypogaeus NBRC 106114.</title>
        <authorList>
            <person name="Hosoyama A."/>
            <person name="Uohara A."/>
            <person name="Ohji S."/>
            <person name="Ichikawa N."/>
        </authorList>
    </citation>
    <scope>NUCLEOTIDE SEQUENCE [LARGE SCALE GENOMIC DNA]</scope>
    <source>
        <strain evidence="8 9">NBRC 106114</strain>
    </source>
</reference>
<comment type="similarity">
    <text evidence="2">Belongs to the major facilitator superfamily. MFSD6 family.</text>
</comment>
<sequence length="389" mass="41079">MRGALYYFGFWGANGLYQGFLAVHFRELGLSPTQIGLAIALFPLCNLLFGPPAAAWADARQKRVAVLMASLLALALSLLGLYFARGFGGVLLGMAALGLSLALVAPLADSLIGRMASRNGLEYGRMRLWGSLSFALASSLAGLAWARVGYEAMFIVAAVATLPLIAIARTLPEMAATEVRGSLLTTLHDLFHHDRGTLLLLGSVLLMGFGVGLAAPFLGLAIQDRGGAAAMVGLLYGTIALVEIVTMRYERRLSRWLGDAGVLMLSAGLYALAYVGMALANSPVLMLACGMLVGMGFGLFFVGSVRIVDARAKAHRVSTLQSLRNGLAFGLAHLIAGPVGGALYQAQGPGTLFLLVAFVFSLTFWLLWWARGAINTLPPHALTQNKTPA</sequence>
<dbReference type="InterPro" id="IPR020846">
    <property type="entry name" value="MFS_dom"/>
</dbReference>
<accession>A0A511R4L8</accession>
<dbReference type="GO" id="GO:0016020">
    <property type="term" value="C:membrane"/>
    <property type="evidence" value="ECO:0007669"/>
    <property type="project" value="UniProtKB-SubCell"/>
</dbReference>
<keyword evidence="5 6" id="KW-0472">Membrane</keyword>
<name>A0A511R4L8_9DEIN</name>
<evidence type="ECO:0000259" key="7">
    <source>
        <dbReference type="PROSITE" id="PS50850"/>
    </source>
</evidence>
<dbReference type="InterPro" id="IPR024989">
    <property type="entry name" value="MFS_assoc_dom"/>
</dbReference>
<dbReference type="Proteomes" id="UP000321197">
    <property type="component" value="Unassembled WGS sequence"/>
</dbReference>
<evidence type="ECO:0000256" key="1">
    <source>
        <dbReference type="ARBA" id="ARBA00004141"/>
    </source>
</evidence>
<dbReference type="InterPro" id="IPR051717">
    <property type="entry name" value="MFS_MFSD6"/>
</dbReference>
<dbReference type="Pfam" id="PF12832">
    <property type="entry name" value="MFS_1_like"/>
    <property type="match status" value="1"/>
</dbReference>
<evidence type="ECO:0000313" key="9">
    <source>
        <dbReference type="Proteomes" id="UP000321197"/>
    </source>
</evidence>
<keyword evidence="4 6" id="KW-1133">Transmembrane helix</keyword>
<organism evidence="8 9">
    <name type="scientific">Meiothermus hypogaeus NBRC 106114</name>
    <dbReference type="NCBI Taxonomy" id="1227553"/>
    <lineage>
        <taxon>Bacteria</taxon>
        <taxon>Thermotogati</taxon>
        <taxon>Deinococcota</taxon>
        <taxon>Deinococci</taxon>
        <taxon>Thermales</taxon>
        <taxon>Thermaceae</taxon>
        <taxon>Meiothermus</taxon>
    </lineage>
</organism>
<dbReference type="AlphaFoldDB" id="A0A511R4L8"/>
<feature type="transmembrane region" description="Helical" evidence="6">
    <location>
        <begin position="64"/>
        <end position="84"/>
    </location>
</feature>
<feature type="transmembrane region" description="Helical" evidence="6">
    <location>
        <begin position="326"/>
        <end position="346"/>
    </location>
</feature>
<feature type="transmembrane region" description="Helical" evidence="6">
    <location>
        <begin position="198"/>
        <end position="222"/>
    </location>
</feature>
<dbReference type="Gene3D" id="1.20.1250.20">
    <property type="entry name" value="MFS general substrate transporter like domains"/>
    <property type="match status" value="2"/>
</dbReference>
<gene>
    <name evidence="8" type="ORF">MHY01S_27170</name>
</gene>
<dbReference type="PROSITE" id="PS50850">
    <property type="entry name" value="MFS"/>
    <property type="match status" value="1"/>
</dbReference>
<evidence type="ECO:0000256" key="6">
    <source>
        <dbReference type="SAM" id="Phobius"/>
    </source>
</evidence>
<dbReference type="InterPro" id="IPR036259">
    <property type="entry name" value="MFS_trans_sf"/>
</dbReference>
<protein>
    <recommendedName>
        <fullName evidence="7">Major facilitator superfamily (MFS) profile domain-containing protein</fullName>
    </recommendedName>
</protein>
<keyword evidence="3 6" id="KW-0812">Transmembrane</keyword>
<feature type="transmembrane region" description="Helical" evidence="6">
    <location>
        <begin position="5"/>
        <end position="23"/>
    </location>
</feature>
<feature type="transmembrane region" description="Helical" evidence="6">
    <location>
        <begin position="285"/>
        <end position="305"/>
    </location>
</feature>
<dbReference type="EMBL" id="BJXL01000110">
    <property type="protein sequence ID" value="GEM84551.1"/>
    <property type="molecule type" value="Genomic_DNA"/>
</dbReference>
<feature type="transmembrane region" description="Helical" evidence="6">
    <location>
        <begin position="257"/>
        <end position="279"/>
    </location>
</feature>
<evidence type="ECO:0000256" key="2">
    <source>
        <dbReference type="ARBA" id="ARBA00005241"/>
    </source>
</evidence>
<proteinExistence type="inferred from homology"/>
<feature type="transmembrane region" description="Helical" evidence="6">
    <location>
        <begin position="90"/>
        <end position="108"/>
    </location>
</feature>
<feature type="transmembrane region" description="Helical" evidence="6">
    <location>
        <begin position="35"/>
        <end position="57"/>
    </location>
</feature>
<dbReference type="GO" id="GO:0022857">
    <property type="term" value="F:transmembrane transporter activity"/>
    <property type="evidence" value="ECO:0007669"/>
    <property type="project" value="InterPro"/>
</dbReference>
<feature type="transmembrane region" description="Helical" evidence="6">
    <location>
        <begin position="352"/>
        <end position="370"/>
    </location>
</feature>
<comment type="caution">
    <text evidence="8">The sequence shown here is derived from an EMBL/GenBank/DDBJ whole genome shotgun (WGS) entry which is preliminary data.</text>
</comment>
<dbReference type="SUPFAM" id="SSF103473">
    <property type="entry name" value="MFS general substrate transporter"/>
    <property type="match status" value="1"/>
</dbReference>
<evidence type="ECO:0000256" key="5">
    <source>
        <dbReference type="ARBA" id="ARBA00023136"/>
    </source>
</evidence>
<comment type="subcellular location">
    <subcellularLocation>
        <location evidence="1">Membrane</location>
        <topology evidence="1">Multi-pass membrane protein</topology>
    </subcellularLocation>
</comment>
<dbReference type="PANTHER" id="PTHR16172:SF41">
    <property type="entry name" value="MAJOR FACILITATOR SUPERFAMILY DOMAIN-CONTAINING PROTEIN 6-LIKE"/>
    <property type="match status" value="1"/>
</dbReference>
<evidence type="ECO:0000256" key="3">
    <source>
        <dbReference type="ARBA" id="ARBA00022692"/>
    </source>
</evidence>
<feature type="domain" description="Major facilitator superfamily (MFS) profile" evidence="7">
    <location>
        <begin position="196"/>
        <end position="389"/>
    </location>
</feature>
<feature type="transmembrane region" description="Helical" evidence="6">
    <location>
        <begin position="228"/>
        <end position="245"/>
    </location>
</feature>
<evidence type="ECO:0000313" key="8">
    <source>
        <dbReference type="EMBL" id="GEM84551.1"/>
    </source>
</evidence>
<dbReference type="PANTHER" id="PTHR16172">
    <property type="entry name" value="MAJOR FACILITATOR SUPERFAMILY DOMAIN-CONTAINING PROTEIN 6-LIKE"/>
    <property type="match status" value="1"/>
</dbReference>
<feature type="transmembrane region" description="Helical" evidence="6">
    <location>
        <begin position="152"/>
        <end position="171"/>
    </location>
</feature>
<evidence type="ECO:0000256" key="4">
    <source>
        <dbReference type="ARBA" id="ARBA00022989"/>
    </source>
</evidence>